<dbReference type="Proteomes" id="UP001642487">
    <property type="component" value="Chromosome 3"/>
</dbReference>
<protein>
    <submittedName>
        <fullName evidence="1">Uncharacterized protein</fullName>
    </submittedName>
</protein>
<evidence type="ECO:0000313" key="2">
    <source>
        <dbReference type="Proteomes" id="UP001642487"/>
    </source>
</evidence>
<dbReference type="InterPro" id="IPR029063">
    <property type="entry name" value="SAM-dependent_MTases_sf"/>
</dbReference>
<reference evidence="1 2" key="1">
    <citation type="submission" date="2024-03" db="EMBL/GenBank/DDBJ databases">
        <authorList>
            <person name="Gkanogiannis A."/>
            <person name="Becerra Lopez-Lavalle L."/>
        </authorList>
    </citation>
    <scope>NUCLEOTIDE SEQUENCE [LARGE SCALE GENOMIC DNA]</scope>
</reference>
<gene>
    <name evidence="1" type="ORF">CITCOLO1_LOCUS10312</name>
</gene>
<dbReference type="Pfam" id="PF07279">
    <property type="entry name" value="DUF1442"/>
    <property type="match status" value="1"/>
</dbReference>
<dbReference type="EMBL" id="OZ021737">
    <property type="protein sequence ID" value="CAK9318348.1"/>
    <property type="molecule type" value="Genomic_DNA"/>
</dbReference>
<dbReference type="PANTHER" id="PTHR33593">
    <property type="entry name" value="DUF1442 FAMILY PROTEIN"/>
    <property type="match status" value="1"/>
</dbReference>
<dbReference type="Gene3D" id="3.40.50.150">
    <property type="entry name" value="Vaccinia Virus protein VP39"/>
    <property type="match status" value="1"/>
</dbReference>
<keyword evidence="2" id="KW-1185">Reference proteome</keyword>
<dbReference type="PANTHER" id="PTHR33593:SF3">
    <property type="entry name" value="DUF1442 FAMILY PROTEIN"/>
    <property type="match status" value="1"/>
</dbReference>
<organism evidence="1 2">
    <name type="scientific">Citrullus colocynthis</name>
    <name type="common">colocynth</name>
    <dbReference type="NCBI Taxonomy" id="252529"/>
    <lineage>
        <taxon>Eukaryota</taxon>
        <taxon>Viridiplantae</taxon>
        <taxon>Streptophyta</taxon>
        <taxon>Embryophyta</taxon>
        <taxon>Tracheophyta</taxon>
        <taxon>Spermatophyta</taxon>
        <taxon>Magnoliopsida</taxon>
        <taxon>eudicotyledons</taxon>
        <taxon>Gunneridae</taxon>
        <taxon>Pentapetalae</taxon>
        <taxon>rosids</taxon>
        <taxon>fabids</taxon>
        <taxon>Cucurbitales</taxon>
        <taxon>Cucurbitaceae</taxon>
        <taxon>Benincaseae</taxon>
        <taxon>Citrullus</taxon>
    </lineage>
</organism>
<dbReference type="InterPro" id="IPR009902">
    <property type="entry name" value="DUF1442"/>
</dbReference>
<name>A0ABP0YCX9_9ROSI</name>
<accession>A0ABP0YCX9</accession>
<sequence length="229" mass="24861">MASWSAENATEAFLNTLKMGQKANEPDVGEFISAMAAGNNAQLMVVAYERSADHKILALAAAAGQTGGRVVCIIGRQEDLHVSQAIIEVESYDRRIEFVVGEAEKLIKTQYREVDFVLIDCNLEGHVAVLEAVRSRRNNQSATVVVGFNAMSKRSGGGAGWSGGSTTHLLPIGKGLMVTKVAAEVSNSGDYGRRMRRRSQSQWVVKVDKCTGEEHVFRVRLPQGKVIQA</sequence>
<evidence type="ECO:0000313" key="1">
    <source>
        <dbReference type="EMBL" id="CAK9318348.1"/>
    </source>
</evidence>
<proteinExistence type="predicted"/>